<sequence>MGIYTDQTIILGIRILIEEPVDSGDYYVKHTFTGPNWQKKSFNTVCNFTGGSNVKIQTLHPSSTSYGEKRETCNLWLDNKNISNIYI</sequence>
<organism evidence="1">
    <name type="scientific">viral metagenome</name>
    <dbReference type="NCBI Taxonomy" id="1070528"/>
    <lineage>
        <taxon>unclassified sequences</taxon>
        <taxon>metagenomes</taxon>
        <taxon>organismal metagenomes</taxon>
    </lineage>
</organism>
<accession>A0A6C0DV39</accession>
<reference evidence="1" key="1">
    <citation type="journal article" date="2020" name="Nature">
        <title>Giant virus diversity and host interactions through global metagenomics.</title>
        <authorList>
            <person name="Schulz F."/>
            <person name="Roux S."/>
            <person name="Paez-Espino D."/>
            <person name="Jungbluth S."/>
            <person name="Walsh D.A."/>
            <person name="Denef V.J."/>
            <person name="McMahon K.D."/>
            <person name="Konstantinidis K.T."/>
            <person name="Eloe-Fadrosh E.A."/>
            <person name="Kyrpides N.C."/>
            <person name="Woyke T."/>
        </authorList>
    </citation>
    <scope>NUCLEOTIDE SEQUENCE</scope>
    <source>
        <strain evidence="1">GVMAG-M-3300023174-60</strain>
    </source>
</reference>
<proteinExistence type="predicted"/>
<evidence type="ECO:0000313" key="1">
    <source>
        <dbReference type="EMBL" id="QHT20133.1"/>
    </source>
</evidence>
<protein>
    <submittedName>
        <fullName evidence="1">Uncharacterized protein</fullName>
    </submittedName>
</protein>
<name>A0A6C0DV39_9ZZZZ</name>
<dbReference type="AlphaFoldDB" id="A0A6C0DV39"/>
<dbReference type="EMBL" id="MN739677">
    <property type="protein sequence ID" value="QHT20133.1"/>
    <property type="molecule type" value="Genomic_DNA"/>
</dbReference>